<keyword evidence="9" id="KW-1185">Reference proteome</keyword>
<accession>A0A7Z7FI86</accession>
<dbReference type="PANTHER" id="PTHR30288">
    <property type="entry name" value="FLAGELLAR CAP/ASSEMBLY PROTEIN FLID"/>
    <property type="match status" value="1"/>
</dbReference>
<feature type="domain" description="Flagellar hook-associated protein 2 N-terminal" evidence="6">
    <location>
        <begin position="31"/>
        <end position="130"/>
    </location>
</feature>
<keyword evidence="8" id="KW-0282">Flagellum</keyword>
<dbReference type="GO" id="GO:0009424">
    <property type="term" value="C:bacterial-type flagellum hook"/>
    <property type="evidence" value="ECO:0007669"/>
    <property type="project" value="UniProtKB-UniRule"/>
</dbReference>
<protein>
    <recommendedName>
        <fullName evidence="5">Flagellar hook-associated protein 2</fullName>
        <shortName evidence="5">HAP2</shortName>
    </recommendedName>
    <alternativeName>
        <fullName evidence="5">Flagellar cap protein</fullName>
    </alternativeName>
</protein>
<comment type="similarity">
    <text evidence="1 5">Belongs to the FliD family.</text>
</comment>
<keyword evidence="3" id="KW-0175">Coiled coil</keyword>
<keyword evidence="8" id="KW-0969">Cilium</keyword>
<dbReference type="Pfam" id="PF07195">
    <property type="entry name" value="FliD_C"/>
    <property type="match status" value="1"/>
</dbReference>
<evidence type="ECO:0000259" key="7">
    <source>
        <dbReference type="Pfam" id="PF07195"/>
    </source>
</evidence>
<dbReference type="PANTHER" id="PTHR30288:SF0">
    <property type="entry name" value="FLAGELLAR HOOK-ASSOCIATED PROTEIN 2"/>
    <property type="match status" value="1"/>
</dbReference>
<comment type="function">
    <text evidence="5">Required for morphogenesis and for the elongation of the flagellar filament by facilitating polymerization of the flagellin monomers at the tip of growing filament. Forms a capping structure, which prevents flagellin subunits (transported through the central channel of the flagellum) from leaking out without polymerization at the distal end.</text>
</comment>
<sequence>MTTTSTSTSSTDVATLLQQAAQSIISGSTKSTLDVDSLVSALVTAKTAAQSSQITTKQNSDNAELSAIGKIKSALSSLQTALSGLSDGTALNQLAVAVTGTGQGVTATAAPGKGAVAGNYTLDVTNIATANKISSQAFASNAPLGSGTLTVGVGTSTMSINVSSTDTLASIANSINTANNNPGVSAAVITAADGQHLVLTSTQTGQANQVTVSAGTGVNAGLNTASFTQVTPGADAQFSIDGNPITSASNTITTALTGVSIDISGASASSTQTISITNDTTASTKAINDFVTAYNNYITTETGLTWDPTQATGSQAGALLGDSMTNTITNGLGGLIGGGITVGGKTFSLSSIGIDLQHDGTLSVDTTALQNALTSNSSAVAAVFNTTNGIGTTLNSFINTYTQTSGTIDQRTQNLNTDLSNLSDQATQLTNFQSQLTDQYNAQFSALNTLMTTMQNNTAYLNQLFGGGGLSGSLNSK</sequence>
<dbReference type="Pfam" id="PF02465">
    <property type="entry name" value="FliD_N"/>
    <property type="match status" value="1"/>
</dbReference>
<dbReference type="AlphaFoldDB" id="A0A7Z7FI86"/>
<evidence type="ECO:0000313" key="8">
    <source>
        <dbReference type="EMBL" id="SDH72616.1"/>
    </source>
</evidence>
<gene>
    <name evidence="8" type="ORF">SAMN04487926_107181</name>
</gene>
<evidence type="ECO:0000256" key="4">
    <source>
        <dbReference type="ARBA" id="ARBA00023143"/>
    </source>
</evidence>
<keyword evidence="4 5" id="KW-0975">Bacterial flagellum</keyword>
<evidence type="ECO:0000313" key="9">
    <source>
        <dbReference type="Proteomes" id="UP000198900"/>
    </source>
</evidence>
<reference evidence="8" key="1">
    <citation type="submission" date="2016-10" db="EMBL/GenBank/DDBJ databases">
        <authorList>
            <person name="Varghese N."/>
            <person name="Submissions S."/>
        </authorList>
    </citation>
    <scope>NUCLEOTIDE SEQUENCE [LARGE SCALE GENOMIC DNA]</scope>
    <source>
        <strain evidence="8">YR281</strain>
    </source>
</reference>
<comment type="subunit">
    <text evidence="2 5">Homopentamer.</text>
</comment>
<evidence type="ECO:0000259" key="6">
    <source>
        <dbReference type="Pfam" id="PF02465"/>
    </source>
</evidence>
<evidence type="ECO:0000256" key="5">
    <source>
        <dbReference type="RuleBase" id="RU362066"/>
    </source>
</evidence>
<dbReference type="GO" id="GO:0071973">
    <property type="term" value="P:bacterial-type flagellum-dependent cell motility"/>
    <property type="evidence" value="ECO:0007669"/>
    <property type="project" value="TreeGrafter"/>
</dbReference>
<proteinExistence type="inferred from homology"/>
<dbReference type="Pfam" id="PF07196">
    <property type="entry name" value="Flagellin_IN"/>
    <property type="match status" value="1"/>
</dbReference>
<dbReference type="GO" id="GO:0005576">
    <property type="term" value="C:extracellular region"/>
    <property type="evidence" value="ECO:0007669"/>
    <property type="project" value="UniProtKB-SubCell"/>
</dbReference>
<dbReference type="GO" id="GO:0009421">
    <property type="term" value="C:bacterial-type flagellum filament cap"/>
    <property type="evidence" value="ECO:0007669"/>
    <property type="project" value="InterPro"/>
</dbReference>
<dbReference type="Proteomes" id="UP000198900">
    <property type="component" value="Unassembled WGS sequence"/>
</dbReference>
<dbReference type="EMBL" id="FNDI01000007">
    <property type="protein sequence ID" value="SDH72616.1"/>
    <property type="molecule type" value="Genomic_DNA"/>
</dbReference>
<dbReference type="InterPro" id="IPR010809">
    <property type="entry name" value="FliD_C"/>
</dbReference>
<dbReference type="InterPro" id="IPR003481">
    <property type="entry name" value="FliD_N"/>
</dbReference>
<comment type="caution">
    <text evidence="8">The sequence shown here is derived from an EMBL/GenBank/DDBJ whole genome shotgun (WGS) entry which is preliminary data.</text>
</comment>
<dbReference type="GO" id="GO:0007155">
    <property type="term" value="P:cell adhesion"/>
    <property type="evidence" value="ECO:0007669"/>
    <property type="project" value="InterPro"/>
</dbReference>
<dbReference type="RefSeq" id="WP_091778830.1">
    <property type="nucleotide sequence ID" value="NZ_FNDI01000007.1"/>
</dbReference>
<evidence type="ECO:0000256" key="2">
    <source>
        <dbReference type="ARBA" id="ARBA00011255"/>
    </source>
</evidence>
<organism evidence="8 9">
    <name type="scientific">Paraburkholderia steynii</name>
    <dbReference type="NCBI Taxonomy" id="1245441"/>
    <lineage>
        <taxon>Bacteria</taxon>
        <taxon>Pseudomonadati</taxon>
        <taxon>Pseudomonadota</taxon>
        <taxon>Betaproteobacteria</taxon>
        <taxon>Burkholderiales</taxon>
        <taxon>Burkholderiaceae</taxon>
        <taxon>Paraburkholderia</taxon>
    </lineage>
</organism>
<evidence type="ECO:0000256" key="1">
    <source>
        <dbReference type="ARBA" id="ARBA00009764"/>
    </source>
</evidence>
<dbReference type="InterPro" id="IPR010810">
    <property type="entry name" value="Flagellin_hook_IN_motif"/>
</dbReference>
<dbReference type="InterPro" id="IPR040026">
    <property type="entry name" value="FliD"/>
</dbReference>
<keyword evidence="8" id="KW-0966">Cell projection</keyword>
<comment type="subcellular location">
    <subcellularLocation>
        <location evidence="5">Secreted</location>
    </subcellularLocation>
    <subcellularLocation>
        <location evidence="5">Bacterial flagellum</location>
    </subcellularLocation>
</comment>
<evidence type="ECO:0000256" key="3">
    <source>
        <dbReference type="ARBA" id="ARBA00023054"/>
    </source>
</evidence>
<name>A0A7Z7FI86_9BURK</name>
<feature type="domain" description="Flagellar hook-associated protein 2 C-terminal" evidence="7">
    <location>
        <begin position="233"/>
        <end position="456"/>
    </location>
</feature>
<keyword evidence="5" id="KW-0964">Secreted</keyword>